<keyword evidence="2" id="KW-1185">Reference proteome</keyword>
<name>A0ABD1GDM0_SALDI</name>
<evidence type="ECO:0000313" key="2">
    <source>
        <dbReference type="Proteomes" id="UP001567538"/>
    </source>
</evidence>
<dbReference type="AlphaFoldDB" id="A0ABD1GDM0"/>
<protein>
    <submittedName>
        <fullName evidence="1">Protein geranylgeranyltransferase type I</fullName>
        <ecNumber evidence="1">2.5.1.59</ecNumber>
    </submittedName>
</protein>
<sequence>MGFRFRIAELREGSAYTLSGDDVSAAACSYQGQEINRLTLAYFVISGLDIFGALDRWEVFQDFSAMEIERFGCLASAT</sequence>
<dbReference type="Proteomes" id="UP001567538">
    <property type="component" value="Unassembled WGS sequence"/>
</dbReference>
<proteinExistence type="predicted"/>
<gene>
    <name evidence="1" type="ORF">AAHA92_26343</name>
</gene>
<accession>A0ABD1GDM0</accession>
<dbReference type="EMBL" id="JBEAFC010000009">
    <property type="protein sequence ID" value="KAL1542217.1"/>
    <property type="molecule type" value="Genomic_DNA"/>
</dbReference>
<comment type="caution">
    <text evidence="1">The sequence shown here is derived from an EMBL/GenBank/DDBJ whole genome shotgun (WGS) entry which is preliminary data.</text>
</comment>
<keyword evidence="1" id="KW-0808">Transferase</keyword>
<evidence type="ECO:0000313" key="1">
    <source>
        <dbReference type="EMBL" id="KAL1542217.1"/>
    </source>
</evidence>
<reference evidence="1 2" key="1">
    <citation type="submission" date="2024-06" db="EMBL/GenBank/DDBJ databases">
        <title>A chromosome level genome sequence of Diviner's sage (Salvia divinorum).</title>
        <authorList>
            <person name="Ford S.A."/>
            <person name="Ro D.-K."/>
            <person name="Ness R.W."/>
            <person name="Phillips M.A."/>
        </authorList>
    </citation>
    <scope>NUCLEOTIDE SEQUENCE [LARGE SCALE GENOMIC DNA]</scope>
    <source>
        <strain evidence="1">SAF-2024a</strain>
        <tissue evidence="1">Leaf</tissue>
    </source>
</reference>
<dbReference type="EC" id="2.5.1.59" evidence="1"/>
<organism evidence="1 2">
    <name type="scientific">Salvia divinorum</name>
    <name type="common">Maria pastora</name>
    <name type="synonym">Diviner's sage</name>
    <dbReference type="NCBI Taxonomy" id="28513"/>
    <lineage>
        <taxon>Eukaryota</taxon>
        <taxon>Viridiplantae</taxon>
        <taxon>Streptophyta</taxon>
        <taxon>Embryophyta</taxon>
        <taxon>Tracheophyta</taxon>
        <taxon>Spermatophyta</taxon>
        <taxon>Magnoliopsida</taxon>
        <taxon>eudicotyledons</taxon>
        <taxon>Gunneridae</taxon>
        <taxon>Pentapetalae</taxon>
        <taxon>asterids</taxon>
        <taxon>lamiids</taxon>
        <taxon>Lamiales</taxon>
        <taxon>Lamiaceae</taxon>
        <taxon>Nepetoideae</taxon>
        <taxon>Mentheae</taxon>
        <taxon>Salviinae</taxon>
        <taxon>Salvia</taxon>
        <taxon>Salvia subgen. Calosphace</taxon>
    </lineage>
</organism>
<dbReference type="GO" id="GO:0004662">
    <property type="term" value="F:CAAX-protein geranylgeranyltransferase activity"/>
    <property type="evidence" value="ECO:0007669"/>
    <property type="project" value="UniProtKB-EC"/>
</dbReference>